<evidence type="ECO:0000313" key="1">
    <source>
        <dbReference type="EMBL" id="QBK85604.1"/>
    </source>
</evidence>
<accession>A0A481YSY7</accession>
<gene>
    <name evidence="1" type="ORF">LCMAC101_01990</name>
</gene>
<organism evidence="1">
    <name type="scientific">Marseillevirus LCMAC101</name>
    <dbReference type="NCBI Taxonomy" id="2506602"/>
    <lineage>
        <taxon>Viruses</taxon>
        <taxon>Varidnaviria</taxon>
        <taxon>Bamfordvirae</taxon>
        <taxon>Nucleocytoviricota</taxon>
        <taxon>Megaviricetes</taxon>
        <taxon>Pimascovirales</taxon>
        <taxon>Pimascovirales incertae sedis</taxon>
        <taxon>Marseilleviridae</taxon>
    </lineage>
</organism>
<protein>
    <submittedName>
        <fullName evidence="1">Uncharacterized protein</fullName>
    </submittedName>
</protein>
<sequence>MEKIDEMAELAARMEQMRLDIKELSEMFSEEHETSEDKALKQRLVILMERCKLDLKNLNEMITMKHKMNEVNKVKTLKKELAILIEPDIQLFRSLRIETREEMASIIHFIERPMGDEKEKLEIAIKTLENKEDSRTKDETSRVLMSLAYKSDFGL</sequence>
<reference evidence="1" key="1">
    <citation type="journal article" date="2019" name="MBio">
        <title>Virus Genomes from Deep Sea Sediments Expand the Ocean Megavirome and Support Independent Origins of Viral Gigantism.</title>
        <authorList>
            <person name="Backstrom D."/>
            <person name="Yutin N."/>
            <person name="Jorgensen S.L."/>
            <person name="Dharamshi J."/>
            <person name="Homa F."/>
            <person name="Zaremba-Niedwiedzka K."/>
            <person name="Spang A."/>
            <person name="Wolf Y.I."/>
            <person name="Koonin E.V."/>
            <person name="Ettema T.J."/>
        </authorList>
    </citation>
    <scope>NUCLEOTIDE SEQUENCE</scope>
</reference>
<dbReference type="EMBL" id="MK500327">
    <property type="protein sequence ID" value="QBK85604.1"/>
    <property type="molecule type" value="Genomic_DNA"/>
</dbReference>
<proteinExistence type="predicted"/>
<name>A0A481YSY7_9VIRU</name>